<evidence type="ECO:0000313" key="1">
    <source>
        <dbReference type="EMBL" id="MCS4486149.1"/>
    </source>
</evidence>
<sequence>MKTYHYKDNFWDASSKEMPIYNEQGEHVMMLRVLHKKNARNVKKFLSSIKQEYEVTDGKDLYYVHRQKSFRSYFCPIWEVYHNHQLIGEFKVKMSFWRQRLCYIPSQGETLSWQMGVLSHSMTVTDERDVEVLKSKSSYFKIRTEHTLSLNPESYPAMLLILLFHVAFEYHEMTQNAAASGGAT</sequence>
<gene>
    <name evidence="1" type="ORF">NXS11_04500</name>
</gene>
<dbReference type="RefSeq" id="WP_259199322.1">
    <property type="nucleotide sequence ID" value="NZ_JANUXY010000003.1"/>
</dbReference>
<protein>
    <submittedName>
        <fullName evidence="1">Uncharacterized protein</fullName>
    </submittedName>
</protein>
<reference evidence="1 2" key="1">
    <citation type="journal article" date="2023" name="Int. J. Syst. Evol. Microbiol.">
        <title>Streptococcus sciuri sp. nov., Staphylococcus marylandisciuri sp. nov. and Staphylococcus americanisciuri sp. nov., isolated from faeces of eastern grey squirrel (Sciurus carolinensis).</title>
        <authorList>
            <person name="Volokhov D.V."/>
            <person name="Zagorodnyaya T.A."/>
            <person name="Furtak V.A."/>
            <person name="Nattanmai G."/>
            <person name="Randall L."/>
            <person name="Jose S."/>
            <person name="Gao Y."/>
            <person name="Eisenberg T."/>
            <person name="Delmonte P."/>
            <person name="Blom J."/>
            <person name="Mitchell K.K."/>
        </authorList>
    </citation>
    <scope>NUCLEOTIDE SEQUENCE [LARGE SCALE GENOMIC DNA]</scope>
    <source>
        <strain evidence="1 2">GRT3</strain>
    </source>
</reference>
<comment type="caution">
    <text evidence="1">The sequence shown here is derived from an EMBL/GenBank/DDBJ whole genome shotgun (WGS) entry which is preliminary data.</text>
</comment>
<accession>A0ABT2F1A3</accession>
<dbReference type="EMBL" id="JANUXY010000003">
    <property type="protein sequence ID" value="MCS4486149.1"/>
    <property type="molecule type" value="Genomic_DNA"/>
</dbReference>
<organism evidence="1 2">
    <name type="scientific">Staphylococcus americanisciuri</name>
    <dbReference type="NCBI Taxonomy" id="2973940"/>
    <lineage>
        <taxon>Bacteria</taxon>
        <taxon>Bacillati</taxon>
        <taxon>Bacillota</taxon>
        <taxon>Bacilli</taxon>
        <taxon>Bacillales</taxon>
        <taxon>Staphylococcaceae</taxon>
        <taxon>Staphylococcus</taxon>
    </lineage>
</organism>
<name>A0ABT2F1A3_9STAP</name>
<proteinExistence type="predicted"/>
<keyword evidence="2" id="KW-1185">Reference proteome</keyword>
<dbReference type="Proteomes" id="UP001205609">
    <property type="component" value="Unassembled WGS sequence"/>
</dbReference>
<evidence type="ECO:0000313" key="2">
    <source>
        <dbReference type="Proteomes" id="UP001205609"/>
    </source>
</evidence>